<evidence type="ECO:0000313" key="3">
    <source>
        <dbReference type="EMBL" id="SAP94600.1"/>
    </source>
</evidence>
<dbReference type="Proteomes" id="UP000078124">
    <property type="component" value="Unassembled WGS sequence"/>
</dbReference>
<evidence type="ECO:0000313" key="2">
    <source>
        <dbReference type="EMBL" id="HAT1604566.1"/>
    </source>
</evidence>
<dbReference type="EMBL" id="FLAC01000012">
    <property type="protein sequence ID" value="SAP94600.1"/>
    <property type="molecule type" value="Genomic_DNA"/>
</dbReference>
<evidence type="ECO:0000313" key="4">
    <source>
        <dbReference type="EMBL" id="VFS60881.1"/>
    </source>
</evidence>
<sequence>MNVSTLLLIIVAISLLGLSIYCLLSYIKERKAMRFKSFRHR</sequence>
<dbReference type="RefSeq" id="WP_138223600.1">
    <property type="nucleotide sequence ID" value="NZ_ABZSJN020000255.1"/>
</dbReference>
<evidence type="ECO:0000256" key="1">
    <source>
        <dbReference type="SAM" id="Phobius"/>
    </source>
</evidence>
<evidence type="ECO:0000313" key="6">
    <source>
        <dbReference type="Proteomes" id="UP000345637"/>
    </source>
</evidence>
<keyword evidence="1" id="KW-1133">Transmembrane helix</keyword>
<keyword evidence="1" id="KW-0812">Transmembrane</keyword>
<dbReference type="AlphaFoldDB" id="A0A2X2EKH7"/>
<keyword evidence="1" id="KW-0472">Membrane</keyword>
<evidence type="ECO:0000313" key="5">
    <source>
        <dbReference type="Proteomes" id="UP000078124"/>
    </source>
</evidence>
<proteinExistence type="predicted"/>
<protein>
    <submittedName>
        <fullName evidence="2">Small membrane protein</fullName>
    </submittedName>
</protein>
<name>A0A2X2EKH7_RAOPL</name>
<feature type="transmembrane region" description="Helical" evidence="1">
    <location>
        <begin position="6"/>
        <end position="27"/>
    </location>
</feature>
<reference evidence="4 6" key="2">
    <citation type="submission" date="2019-03" db="EMBL/GenBank/DDBJ databases">
        <authorList>
            <consortium name="Pathogen Informatics"/>
        </authorList>
    </citation>
    <scope>NUCLEOTIDE SEQUENCE [LARGE SCALE GENOMIC DNA]</scope>
    <source>
        <strain evidence="3 5">2880STDY5682802</strain>
        <strain evidence="4 6">NCTC12998</strain>
    </source>
</reference>
<reference evidence="2" key="1">
    <citation type="journal article" date="2018" name="Genome Biol.">
        <title>SKESA: strategic k-mer extension for scrupulous assemblies.</title>
        <authorList>
            <person name="Souvorov A."/>
            <person name="Agarwala R."/>
            <person name="Lipman D.J."/>
        </authorList>
    </citation>
    <scope>NUCLEOTIDE SEQUENCE</scope>
    <source>
        <strain evidence="2">MISC063</strain>
    </source>
</reference>
<dbReference type="NCBIfam" id="NF033853">
    <property type="entry name" value="KPN_two_small"/>
    <property type="match status" value="1"/>
</dbReference>
<organism evidence="4 6">
    <name type="scientific">Raoultella planticola</name>
    <name type="common">Klebsiella planticola</name>
    <dbReference type="NCBI Taxonomy" id="575"/>
    <lineage>
        <taxon>Bacteria</taxon>
        <taxon>Pseudomonadati</taxon>
        <taxon>Pseudomonadota</taxon>
        <taxon>Gammaproteobacteria</taxon>
        <taxon>Enterobacterales</taxon>
        <taxon>Enterobacteriaceae</taxon>
        <taxon>Klebsiella/Raoultella group</taxon>
        <taxon>Raoultella</taxon>
    </lineage>
</organism>
<gene>
    <name evidence="2" type="ORF">I8Y23_000853</name>
    <name evidence="4" type="ORF">NCTC12998_01451</name>
    <name evidence="3" type="ORF">SAMEA2273876_03245</name>
</gene>
<reference evidence="2" key="3">
    <citation type="submission" date="2020-11" db="EMBL/GenBank/DDBJ databases">
        <authorList>
            <consortium name="NCBI Pathogen Detection Project"/>
        </authorList>
    </citation>
    <scope>NUCLEOTIDE SEQUENCE</scope>
    <source>
        <strain evidence="2">MISC063</strain>
    </source>
</reference>
<dbReference type="GeneID" id="57430995"/>
<dbReference type="Proteomes" id="UP000864422">
    <property type="component" value="Unassembled WGS sequence"/>
</dbReference>
<dbReference type="Proteomes" id="UP000345637">
    <property type="component" value="Unassembled WGS sequence"/>
</dbReference>
<dbReference type="InterPro" id="IPR049833">
    <property type="entry name" value="KPN01023-like"/>
</dbReference>
<dbReference type="EMBL" id="CAADJE010000017">
    <property type="protein sequence ID" value="VFS60881.1"/>
    <property type="molecule type" value="Genomic_DNA"/>
</dbReference>
<accession>A0A2X2EKH7</accession>
<dbReference type="EMBL" id="DACSEA010000002">
    <property type="protein sequence ID" value="HAT1604566.1"/>
    <property type="molecule type" value="Genomic_DNA"/>
</dbReference>